<gene>
    <name evidence="2" type="ORF">HanXRQr2_Chr07g0304081</name>
</gene>
<proteinExistence type="predicted"/>
<keyword evidence="1" id="KW-0812">Transmembrane</keyword>
<reference evidence="2" key="1">
    <citation type="journal article" date="2017" name="Nature">
        <title>The sunflower genome provides insights into oil metabolism, flowering and Asterid evolution.</title>
        <authorList>
            <person name="Badouin H."/>
            <person name="Gouzy J."/>
            <person name="Grassa C.J."/>
            <person name="Murat F."/>
            <person name="Staton S.E."/>
            <person name="Cottret L."/>
            <person name="Lelandais-Briere C."/>
            <person name="Owens G.L."/>
            <person name="Carrere S."/>
            <person name="Mayjonade B."/>
            <person name="Legrand L."/>
            <person name="Gill N."/>
            <person name="Kane N.C."/>
            <person name="Bowers J.E."/>
            <person name="Hubner S."/>
            <person name="Bellec A."/>
            <person name="Berard A."/>
            <person name="Berges H."/>
            <person name="Blanchet N."/>
            <person name="Boniface M.C."/>
            <person name="Brunel D."/>
            <person name="Catrice O."/>
            <person name="Chaidir N."/>
            <person name="Claudel C."/>
            <person name="Donnadieu C."/>
            <person name="Faraut T."/>
            <person name="Fievet G."/>
            <person name="Helmstetter N."/>
            <person name="King M."/>
            <person name="Knapp S.J."/>
            <person name="Lai Z."/>
            <person name="Le Paslier M.C."/>
            <person name="Lippi Y."/>
            <person name="Lorenzon L."/>
            <person name="Mandel J.R."/>
            <person name="Marage G."/>
            <person name="Marchand G."/>
            <person name="Marquand E."/>
            <person name="Bret-Mestries E."/>
            <person name="Morien E."/>
            <person name="Nambeesan S."/>
            <person name="Nguyen T."/>
            <person name="Pegot-Espagnet P."/>
            <person name="Pouilly N."/>
            <person name="Raftis F."/>
            <person name="Sallet E."/>
            <person name="Schiex T."/>
            <person name="Thomas J."/>
            <person name="Vandecasteele C."/>
            <person name="Vares D."/>
            <person name="Vear F."/>
            <person name="Vautrin S."/>
            <person name="Crespi M."/>
            <person name="Mangin B."/>
            <person name="Burke J.M."/>
            <person name="Salse J."/>
            <person name="Munos S."/>
            <person name="Vincourt P."/>
            <person name="Rieseberg L.H."/>
            <person name="Langlade N.B."/>
        </authorList>
    </citation>
    <scope>NUCLEOTIDE SEQUENCE</scope>
    <source>
        <tissue evidence="2">Leaves</tissue>
    </source>
</reference>
<comment type="caution">
    <text evidence="2">The sequence shown here is derived from an EMBL/GenBank/DDBJ whole genome shotgun (WGS) entry which is preliminary data.</text>
</comment>
<dbReference type="EMBL" id="MNCJ02000322">
    <property type="protein sequence ID" value="KAF5799396.1"/>
    <property type="molecule type" value="Genomic_DNA"/>
</dbReference>
<keyword evidence="3" id="KW-1185">Reference proteome</keyword>
<evidence type="ECO:0000313" key="2">
    <source>
        <dbReference type="EMBL" id="KAF5799396.1"/>
    </source>
</evidence>
<feature type="transmembrane region" description="Helical" evidence="1">
    <location>
        <begin position="12"/>
        <end position="33"/>
    </location>
</feature>
<accession>A0A9K3IMU5</accession>
<reference evidence="2" key="2">
    <citation type="submission" date="2020-06" db="EMBL/GenBank/DDBJ databases">
        <title>Helianthus annuus Genome sequencing and assembly Release 2.</title>
        <authorList>
            <person name="Gouzy J."/>
            <person name="Langlade N."/>
            <person name="Munos S."/>
        </authorList>
    </citation>
    <scope>NUCLEOTIDE SEQUENCE</scope>
    <source>
        <tissue evidence="2">Leaves</tissue>
    </source>
</reference>
<organism evidence="2 3">
    <name type="scientific">Helianthus annuus</name>
    <name type="common">Common sunflower</name>
    <dbReference type="NCBI Taxonomy" id="4232"/>
    <lineage>
        <taxon>Eukaryota</taxon>
        <taxon>Viridiplantae</taxon>
        <taxon>Streptophyta</taxon>
        <taxon>Embryophyta</taxon>
        <taxon>Tracheophyta</taxon>
        <taxon>Spermatophyta</taxon>
        <taxon>Magnoliopsida</taxon>
        <taxon>eudicotyledons</taxon>
        <taxon>Gunneridae</taxon>
        <taxon>Pentapetalae</taxon>
        <taxon>asterids</taxon>
        <taxon>campanulids</taxon>
        <taxon>Asterales</taxon>
        <taxon>Asteraceae</taxon>
        <taxon>Asteroideae</taxon>
        <taxon>Heliantheae alliance</taxon>
        <taxon>Heliantheae</taxon>
        <taxon>Helianthus</taxon>
    </lineage>
</organism>
<keyword evidence="1" id="KW-0472">Membrane</keyword>
<name>A0A9K3IMU5_HELAN</name>
<dbReference type="AlphaFoldDB" id="A0A9K3IMU5"/>
<evidence type="ECO:0000256" key="1">
    <source>
        <dbReference type="SAM" id="Phobius"/>
    </source>
</evidence>
<protein>
    <submittedName>
        <fullName evidence="2">Uncharacterized protein</fullName>
    </submittedName>
</protein>
<keyword evidence="1" id="KW-1133">Transmembrane helix</keyword>
<dbReference type="Proteomes" id="UP000215914">
    <property type="component" value="Unassembled WGS sequence"/>
</dbReference>
<evidence type="ECO:0000313" key="3">
    <source>
        <dbReference type="Proteomes" id="UP000215914"/>
    </source>
</evidence>
<sequence>MEHKALKLQEVAFVFLVQILDVGYAFVSTSVVMSSIEALICGRGLLQWVDISIKLVLEVAQKLVENKVRTDCG</sequence>
<dbReference type="Gramene" id="mRNA:HanXRQr2_Chr07g0304081">
    <property type="protein sequence ID" value="mRNA:HanXRQr2_Chr07g0304081"/>
    <property type="gene ID" value="HanXRQr2_Chr07g0304081"/>
</dbReference>